<evidence type="ECO:0000313" key="6">
    <source>
        <dbReference type="Proteomes" id="UP000822369"/>
    </source>
</evidence>
<dbReference type="PANTHER" id="PTHR11576">
    <property type="entry name" value="ZONA PELLUCIDA SPERM-BINDING PROTEIN 3"/>
    <property type="match status" value="1"/>
</dbReference>
<dbReference type="OrthoDB" id="9928644at2759"/>
<evidence type="ECO:0000256" key="1">
    <source>
        <dbReference type="ARBA" id="ARBA00023157"/>
    </source>
</evidence>
<dbReference type="Proteomes" id="UP000822369">
    <property type="component" value="Chromosome 5"/>
</dbReference>
<evidence type="ECO:0000313" key="5">
    <source>
        <dbReference type="EMBL" id="KAF7222919.1"/>
    </source>
</evidence>
<dbReference type="SMART" id="SM00241">
    <property type="entry name" value="ZP"/>
    <property type="match status" value="1"/>
</dbReference>
<dbReference type="PANTHER" id="PTHR11576:SF3">
    <property type="entry name" value="SI:CH211-14A17.6-RELATED"/>
    <property type="match status" value="1"/>
</dbReference>
<dbReference type="FunFam" id="2.60.40.4100:FF:000002">
    <property type="entry name" value="Zona pellucida sperm-binding protein 3"/>
    <property type="match status" value="1"/>
</dbReference>
<dbReference type="Gene3D" id="2.60.40.3210">
    <property type="entry name" value="Zona pellucida, ZP-N domain"/>
    <property type="match status" value="1"/>
</dbReference>
<feature type="region of interest" description="Disordered" evidence="2">
    <location>
        <begin position="328"/>
        <end position="348"/>
    </location>
</feature>
<dbReference type="GO" id="GO:2000344">
    <property type="term" value="P:positive regulation of acrosome reaction"/>
    <property type="evidence" value="ECO:0007669"/>
    <property type="project" value="TreeGrafter"/>
</dbReference>
<evidence type="ECO:0000256" key="3">
    <source>
        <dbReference type="SAM" id="SignalP"/>
    </source>
</evidence>
<evidence type="ECO:0000256" key="2">
    <source>
        <dbReference type="SAM" id="MobiDB-lite"/>
    </source>
</evidence>
<dbReference type="AlphaFoldDB" id="A0A9D2YP14"/>
<dbReference type="GO" id="GO:0031012">
    <property type="term" value="C:extracellular matrix"/>
    <property type="evidence" value="ECO:0007669"/>
    <property type="project" value="TreeGrafter"/>
</dbReference>
<dbReference type="GO" id="GO:0007339">
    <property type="term" value="P:binding of sperm to zona pellucida"/>
    <property type="evidence" value="ECO:0007669"/>
    <property type="project" value="TreeGrafter"/>
</dbReference>
<name>A0A9D2YP14_NOTFU</name>
<evidence type="ECO:0000259" key="4">
    <source>
        <dbReference type="PROSITE" id="PS51034"/>
    </source>
</evidence>
<sequence length="348" mass="38830">METHFSLGVVIMAVLAAAAFAEPDIKVMCEKDSVNVLWRVGPQFVPYAARFFLGSCMPSRWTVLPTGEGEAHFNYKFSDCRFIKQFKGKHIMYQNELSFRPQAKPKPAVFKYPIKCVYKRPEGWVPKFLNPGSGASSGRSKLVFHMALLNEQLTGVAKTNVIPLGSFIPIWAAVEQKAHQPLLLLMDECVAATTPELQPGSQVYPIIGNNGCLLESRAGNSMFLPRYHSSAIILYLQSFRFGLEGEVYIHCNLVVWDSNELDQQRKACHVKDHGRWELLDDPSRSSLCDCCDSVCAARNKRAAEWVESHSRSFKTVLGPIIIVEPSSVSNTTSPESGFAFNTEEMAQS</sequence>
<dbReference type="InterPro" id="IPR055355">
    <property type="entry name" value="ZP-C"/>
</dbReference>
<proteinExistence type="predicted"/>
<dbReference type="InterPro" id="IPR042235">
    <property type="entry name" value="ZP-C_dom"/>
</dbReference>
<dbReference type="GO" id="GO:0032190">
    <property type="term" value="F:acrosin binding"/>
    <property type="evidence" value="ECO:0007669"/>
    <property type="project" value="TreeGrafter"/>
</dbReference>
<feature type="chain" id="PRO_5038833139" evidence="3">
    <location>
        <begin position="22"/>
        <end position="348"/>
    </location>
</feature>
<feature type="signal peptide" evidence="3">
    <location>
        <begin position="1"/>
        <end position="21"/>
    </location>
</feature>
<gene>
    <name evidence="5" type="ORF">G4P62_009294</name>
</gene>
<accession>A0A9D2YP14</accession>
<dbReference type="Pfam" id="PF00100">
    <property type="entry name" value="Zona_pellucida"/>
    <property type="match status" value="1"/>
</dbReference>
<comment type="caution">
    <text evidence="5">The sequence shown here is derived from an EMBL/GenBank/DDBJ whole genome shotgun (WGS) entry which is preliminary data.</text>
</comment>
<keyword evidence="1" id="KW-1015">Disulfide bond</keyword>
<dbReference type="KEGG" id="nfu:107384240"/>
<dbReference type="PROSITE" id="PS51034">
    <property type="entry name" value="ZP_2"/>
    <property type="match status" value="1"/>
</dbReference>
<organism evidence="5 6">
    <name type="scientific">Nothobranchius furzeri</name>
    <name type="common">Turquoise killifish</name>
    <dbReference type="NCBI Taxonomy" id="105023"/>
    <lineage>
        <taxon>Eukaryota</taxon>
        <taxon>Metazoa</taxon>
        <taxon>Chordata</taxon>
        <taxon>Craniata</taxon>
        <taxon>Vertebrata</taxon>
        <taxon>Euteleostomi</taxon>
        <taxon>Actinopterygii</taxon>
        <taxon>Neopterygii</taxon>
        <taxon>Teleostei</taxon>
        <taxon>Neoteleostei</taxon>
        <taxon>Acanthomorphata</taxon>
        <taxon>Ovalentaria</taxon>
        <taxon>Atherinomorphae</taxon>
        <taxon>Cyprinodontiformes</taxon>
        <taxon>Nothobranchiidae</taxon>
        <taxon>Nothobranchius</taxon>
    </lineage>
</organism>
<dbReference type="OMA" id="IVWDGDY"/>
<dbReference type="EMBL" id="JAAVVJ010000005">
    <property type="protein sequence ID" value="KAF7222919.1"/>
    <property type="molecule type" value="Genomic_DNA"/>
</dbReference>
<protein>
    <submittedName>
        <fullName evidence="5">Transcript variant X1</fullName>
    </submittedName>
</protein>
<dbReference type="GO" id="GO:0035803">
    <property type="term" value="P:egg coat formation"/>
    <property type="evidence" value="ECO:0007669"/>
    <property type="project" value="TreeGrafter"/>
</dbReference>
<feature type="domain" description="ZP" evidence="4">
    <location>
        <begin position="28"/>
        <end position="275"/>
    </location>
</feature>
<keyword evidence="3" id="KW-0732">Signal</keyword>
<dbReference type="Gene3D" id="2.60.40.4100">
    <property type="entry name" value="Zona pellucida, ZP-C domain"/>
    <property type="match status" value="1"/>
</dbReference>
<reference evidence="5" key="1">
    <citation type="submission" date="2020-03" db="EMBL/GenBank/DDBJ databases">
        <title>Intra-Species Differences in Population Size shape Life History and Genome Evolution.</title>
        <authorList>
            <person name="Willemsen D."/>
            <person name="Cui R."/>
            <person name="Valenzano D.R."/>
        </authorList>
    </citation>
    <scope>NUCLEOTIDE SEQUENCE</scope>
    <source>
        <strain evidence="5">GRZ</strain>
        <tissue evidence="5">Whole</tissue>
    </source>
</reference>
<dbReference type="InterPro" id="IPR001507">
    <property type="entry name" value="ZP_dom"/>
</dbReference>